<name>A0A8B7NKR0_HYAAZ</name>
<dbReference type="InterPro" id="IPR038178">
    <property type="entry name" value="Kringle_sf"/>
</dbReference>
<dbReference type="KEGG" id="hazt:108670887"/>
<dbReference type="Proteomes" id="UP000694843">
    <property type="component" value="Unplaced"/>
</dbReference>
<evidence type="ECO:0000256" key="1">
    <source>
        <dbReference type="ARBA" id="ARBA00022572"/>
    </source>
</evidence>
<dbReference type="InterPro" id="IPR050759">
    <property type="entry name" value="Serine_protease_kringle"/>
</dbReference>
<dbReference type="GO" id="GO:0005615">
    <property type="term" value="C:extracellular space"/>
    <property type="evidence" value="ECO:0007669"/>
    <property type="project" value="TreeGrafter"/>
</dbReference>
<dbReference type="GeneID" id="108670887"/>
<proteinExistence type="predicted"/>
<gene>
    <name evidence="6" type="primary">LOC108670887</name>
</gene>
<dbReference type="AlphaFoldDB" id="A0A8B7NKR0"/>
<keyword evidence="5" id="KW-1185">Reference proteome</keyword>
<dbReference type="PANTHER" id="PTHR24261:SF7">
    <property type="entry name" value="KRINGLE DOMAIN-CONTAINING PROTEIN"/>
    <property type="match status" value="1"/>
</dbReference>
<evidence type="ECO:0000313" key="6">
    <source>
        <dbReference type="RefSeq" id="XP_018013866.1"/>
    </source>
</evidence>
<dbReference type="SUPFAM" id="SSF51445">
    <property type="entry name" value="(Trans)glycosidases"/>
    <property type="match status" value="1"/>
</dbReference>
<comment type="caution">
    <text evidence="3">Lacks conserved residue(s) required for the propagation of feature annotation.</text>
</comment>
<keyword evidence="2" id="KW-1015">Disulfide bond</keyword>
<dbReference type="SMART" id="SM00130">
    <property type="entry name" value="KR"/>
    <property type="match status" value="2"/>
</dbReference>
<feature type="non-terminal residue" evidence="6">
    <location>
        <position position="1"/>
    </location>
</feature>
<dbReference type="OrthoDB" id="41905at2759"/>
<accession>A0A8B7NKR0</accession>
<dbReference type="Pfam" id="PF00051">
    <property type="entry name" value="Kringle"/>
    <property type="match status" value="1"/>
</dbReference>
<dbReference type="PANTHER" id="PTHR24261">
    <property type="entry name" value="PLASMINOGEN-RELATED"/>
    <property type="match status" value="1"/>
</dbReference>
<dbReference type="InterPro" id="IPR018056">
    <property type="entry name" value="Kringle_CS"/>
</dbReference>
<dbReference type="GO" id="GO:0005102">
    <property type="term" value="F:signaling receptor binding"/>
    <property type="evidence" value="ECO:0007669"/>
    <property type="project" value="TreeGrafter"/>
</dbReference>
<evidence type="ECO:0000259" key="4">
    <source>
        <dbReference type="PROSITE" id="PS50070"/>
    </source>
</evidence>
<reference evidence="6" key="1">
    <citation type="submission" date="2025-08" db="UniProtKB">
        <authorList>
            <consortium name="RefSeq"/>
        </authorList>
    </citation>
    <scope>IDENTIFICATION</scope>
    <source>
        <tissue evidence="6">Whole organism</tissue>
    </source>
</reference>
<dbReference type="InterPro" id="IPR000001">
    <property type="entry name" value="Kringle"/>
</dbReference>
<protein>
    <submittedName>
        <fullName evidence="6">Uncharacterized protein LOC108670887</fullName>
    </submittedName>
</protein>
<feature type="domain" description="Kringle" evidence="4">
    <location>
        <begin position="367"/>
        <end position="446"/>
    </location>
</feature>
<dbReference type="PROSITE" id="PS50070">
    <property type="entry name" value="KRINGLE_2"/>
    <property type="match status" value="2"/>
</dbReference>
<organism evidence="5 6">
    <name type="scientific">Hyalella azteca</name>
    <name type="common">Amphipod</name>
    <dbReference type="NCBI Taxonomy" id="294128"/>
    <lineage>
        <taxon>Eukaryota</taxon>
        <taxon>Metazoa</taxon>
        <taxon>Ecdysozoa</taxon>
        <taxon>Arthropoda</taxon>
        <taxon>Crustacea</taxon>
        <taxon>Multicrustacea</taxon>
        <taxon>Malacostraca</taxon>
        <taxon>Eumalacostraca</taxon>
        <taxon>Peracarida</taxon>
        <taxon>Amphipoda</taxon>
        <taxon>Senticaudata</taxon>
        <taxon>Talitrida</taxon>
        <taxon>Talitroidea</taxon>
        <taxon>Hyalellidae</taxon>
        <taxon>Hyalella</taxon>
    </lineage>
</organism>
<evidence type="ECO:0000256" key="3">
    <source>
        <dbReference type="PROSITE-ProRule" id="PRU00121"/>
    </source>
</evidence>
<dbReference type="RefSeq" id="XP_018013866.1">
    <property type="nucleotide sequence ID" value="XM_018158377.2"/>
</dbReference>
<dbReference type="PROSITE" id="PS00021">
    <property type="entry name" value="KRINGLE_1"/>
    <property type="match status" value="1"/>
</dbReference>
<evidence type="ECO:0000256" key="2">
    <source>
        <dbReference type="ARBA" id="ARBA00023157"/>
    </source>
</evidence>
<sequence length="751" mass="85170">STELTFSASLPSFWENSDRFRWGEHAGIAGFIVGPSYNLLVSPLEHPMGVSSWLEINNNTASLHYGVQGRADSIPAGYRVSVIAVTSQNPSFVQTVMEWGRYVQQKFGITERLDDFTTQYLGYWTDNGAYYYYNSDGYSNYQELLLALYDYATAREIPIRYLQLDSWWYFKGLGDGVKNWTARGDVFPNGIESLFSTGWPILAHNRYFASDTDYAAQNGGRYPFFIDESTQKAVPLDQSFWDGLFEEALQWGLSTYEQDWLDQEYDGVSALHTNVSLADDWLHNMAVSARQHGVPVQYCMSLPREALRGASESSVTQIRVSDDYHLAFNQWKIGHTSLFAHALGLKPFKDVFWTSNDNVNNPYVWCQSFSAGSSSYNGHVNVTEQGTPCVYWDTVDYWFKYPGDSLYENFCRNPGQMHDRAFCFTDASLDVPEDLWQWEYCSIPTCDQDCYVHEGYNYSGNQSITELGYKCVDWNGSFGQQGAYCRNPEGTEDRPWCFVNEDFSAMDFCGNRCPEALEYNPALQSAVSTLSAGPVGFGDKMENINRDLVLKSCRSDGKLLQPDKPLTAIDDFFMRDDSQGNIWTTETTIGSEDTFGLIFIAEVADSQSHTPRQLNLEKSMSRDYLSWTHYPYEEKSRIHSANDSISIPASDQFLDFKILATSPLYHVDGLTYAIIGEIAKWAPISRTRITSVTADDVAFEIEIEGTAGEDVYIYIYVRGLTDYEIRVAKCSFTSTSLHATIDNYGNCFEHS</sequence>
<dbReference type="InterPro" id="IPR013806">
    <property type="entry name" value="Kringle-like"/>
</dbReference>
<keyword evidence="1 3" id="KW-0420">Kringle</keyword>
<dbReference type="InterPro" id="IPR017853">
    <property type="entry name" value="GH"/>
</dbReference>
<feature type="domain" description="Kringle" evidence="4">
    <location>
        <begin position="449"/>
        <end position="516"/>
    </location>
</feature>
<dbReference type="SUPFAM" id="SSF57440">
    <property type="entry name" value="Kringle-like"/>
    <property type="match status" value="2"/>
</dbReference>
<dbReference type="Gene3D" id="2.40.20.10">
    <property type="entry name" value="Plasminogen Kringle 4"/>
    <property type="match status" value="2"/>
</dbReference>
<dbReference type="OMA" id="QWPVIGH"/>
<evidence type="ECO:0000313" key="5">
    <source>
        <dbReference type="Proteomes" id="UP000694843"/>
    </source>
</evidence>
<dbReference type="GO" id="GO:0004175">
    <property type="term" value="F:endopeptidase activity"/>
    <property type="evidence" value="ECO:0007669"/>
    <property type="project" value="TreeGrafter"/>
</dbReference>